<feature type="region of interest" description="Disordered" evidence="1">
    <location>
        <begin position="406"/>
        <end position="429"/>
    </location>
</feature>
<dbReference type="CDD" id="cd12087">
    <property type="entry name" value="TM_EGFR-like"/>
    <property type="match status" value="1"/>
</dbReference>
<keyword evidence="3" id="KW-0732">Signal</keyword>
<dbReference type="RefSeq" id="XP_028470695.1">
    <property type="nucleotide sequence ID" value="XM_028613073.1"/>
</dbReference>
<protein>
    <recommendedName>
        <fullName evidence="6">Mid2 domain-containing protein</fullName>
    </recommendedName>
</protein>
<keyword evidence="2" id="KW-0812">Transmembrane</keyword>
<feature type="compositionally biased region" description="Low complexity" evidence="1">
    <location>
        <begin position="211"/>
        <end position="225"/>
    </location>
</feature>
<feature type="region of interest" description="Disordered" evidence="1">
    <location>
        <begin position="206"/>
        <end position="233"/>
    </location>
</feature>
<organism evidence="4 5">
    <name type="scientific">Sodiomyces alkalinus (strain CBS 110278 / VKM F-3762 / F11)</name>
    <name type="common">Alkaliphilic filamentous fungus</name>
    <dbReference type="NCBI Taxonomy" id="1314773"/>
    <lineage>
        <taxon>Eukaryota</taxon>
        <taxon>Fungi</taxon>
        <taxon>Dikarya</taxon>
        <taxon>Ascomycota</taxon>
        <taxon>Pezizomycotina</taxon>
        <taxon>Sordariomycetes</taxon>
        <taxon>Hypocreomycetidae</taxon>
        <taxon>Glomerellales</taxon>
        <taxon>Plectosphaerellaceae</taxon>
        <taxon>Sodiomyces</taxon>
    </lineage>
</organism>
<keyword evidence="2" id="KW-1133">Transmembrane helix</keyword>
<dbReference type="GeneID" id="39581551"/>
<dbReference type="Proteomes" id="UP000272025">
    <property type="component" value="Unassembled WGS sequence"/>
</dbReference>
<name>A0A3N2Q7Y6_SODAK</name>
<sequence length="429" mass="44312">MLARNDLRLLLALPPATALLVLSNLLAHANAHALPRQTTTVPYRELDVLPYPPLPTAAPLSPFERLKRQEENTICGYISGDPDLPATCSAGSHCVVAQGLGVIGCCPNGDGPCTAGIFTGCVDANSGPQTEVNPYIYSCTGSDVCYRNVFAGGNFQYGCGSASNIGGTVAATASGRSIALPIPSVSAPLTASPSFLSRATILGTISRSGDDTSTTPSADPSTEAPDASTSGGVNKTGAIIGGSVSGAAVLLGVLAVVFFWRRRRQNKREGPGLSKTTHYISNPMGGGPDFAPVAPSQEAYDQGYASHGPYEHAPDCPLSRGLDAPFHHAADCPLAKAVPGSTLRSAFPAHPFTYGPGGEIVPTRGSGGIPIRNDSSGMFGVSRTADDQVPLNHDYQDFTRGFSDGLSRIDEEGSRPTTAAHGSSRNGFI</sequence>
<feature type="region of interest" description="Disordered" evidence="1">
    <location>
        <begin position="266"/>
        <end position="289"/>
    </location>
</feature>
<evidence type="ECO:0000256" key="3">
    <source>
        <dbReference type="SAM" id="SignalP"/>
    </source>
</evidence>
<keyword evidence="5" id="KW-1185">Reference proteome</keyword>
<gene>
    <name evidence="4" type="ORF">SODALDRAFT_342136</name>
</gene>
<evidence type="ECO:0000256" key="2">
    <source>
        <dbReference type="SAM" id="Phobius"/>
    </source>
</evidence>
<evidence type="ECO:0008006" key="6">
    <source>
        <dbReference type="Google" id="ProtNLM"/>
    </source>
</evidence>
<evidence type="ECO:0000313" key="4">
    <source>
        <dbReference type="EMBL" id="ROT42889.1"/>
    </source>
</evidence>
<keyword evidence="2" id="KW-0472">Membrane</keyword>
<dbReference type="AlphaFoldDB" id="A0A3N2Q7Y6"/>
<feature type="compositionally biased region" description="Polar residues" evidence="1">
    <location>
        <begin position="415"/>
        <end position="429"/>
    </location>
</feature>
<evidence type="ECO:0000256" key="1">
    <source>
        <dbReference type="SAM" id="MobiDB-lite"/>
    </source>
</evidence>
<evidence type="ECO:0000313" key="5">
    <source>
        <dbReference type="Proteomes" id="UP000272025"/>
    </source>
</evidence>
<dbReference type="STRING" id="1314773.A0A3N2Q7Y6"/>
<dbReference type="EMBL" id="ML119051">
    <property type="protein sequence ID" value="ROT42889.1"/>
    <property type="molecule type" value="Genomic_DNA"/>
</dbReference>
<dbReference type="OrthoDB" id="5386093at2759"/>
<accession>A0A3N2Q7Y6</accession>
<feature type="transmembrane region" description="Helical" evidence="2">
    <location>
        <begin position="238"/>
        <end position="260"/>
    </location>
</feature>
<feature type="chain" id="PRO_5018122891" description="Mid2 domain-containing protein" evidence="3">
    <location>
        <begin position="32"/>
        <end position="429"/>
    </location>
</feature>
<proteinExistence type="predicted"/>
<feature type="signal peptide" evidence="3">
    <location>
        <begin position="1"/>
        <end position="31"/>
    </location>
</feature>
<reference evidence="4 5" key="1">
    <citation type="journal article" date="2018" name="Mol. Ecol.">
        <title>The obligate alkalophilic soda-lake fungus Sodiomyces alkalinus has shifted to a protein diet.</title>
        <authorList>
            <person name="Grum-Grzhimaylo A.A."/>
            <person name="Falkoski D.L."/>
            <person name="van den Heuvel J."/>
            <person name="Valero-Jimenez C.A."/>
            <person name="Min B."/>
            <person name="Choi I.G."/>
            <person name="Lipzen A."/>
            <person name="Daum C.G."/>
            <person name="Aanen D.K."/>
            <person name="Tsang A."/>
            <person name="Henrissat B."/>
            <person name="Bilanenko E.N."/>
            <person name="de Vries R.P."/>
            <person name="van Kan J.A.L."/>
            <person name="Grigoriev I.V."/>
            <person name="Debets A.J.M."/>
        </authorList>
    </citation>
    <scope>NUCLEOTIDE SEQUENCE [LARGE SCALE GENOMIC DNA]</scope>
    <source>
        <strain evidence="4 5">F11</strain>
    </source>
</reference>